<keyword evidence="2" id="KW-1185">Reference proteome</keyword>
<protein>
    <recommendedName>
        <fullName evidence="3">S-adenosyl methyltransferase</fullName>
    </recommendedName>
</protein>
<dbReference type="Proteomes" id="UP000624709">
    <property type="component" value="Unassembled WGS sequence"/>
</dbReference>
<dbReference type="SUPFAM" id="SSF53335">
    <property type="entry name" value="S-adenosyl-L-methionine-dependent methyltransferases"/>
    <property type="match status" value="1"/>
</dbReference>
<proteinExistence type="predicted"/>
<evidence type="ECO:0000313" key="2">
    <source>
        <dbReference type="Proteomes" id="UP000624709"/>
    </source>
</evidence>
<evidence type="ECO:0000313" key="1">
    <source>
        <dbReference type="EMBL" id="GIE69703.1"/>
    </source>
</evidence>
<sequence>MVRALLEDVRVADDPTDAPKLDTSVPQTARIWNYLLGGKDNFEVDRAVGDQIIASLPHFAEHARLSRQYLARAVRFLAGEAGVTQFLDIGTGLPTADNTHEVAQDTNPYAKIVYVDNDPLVLAHARALLTSTPEGQTAYIDADLHDPARILEQAGQTLDFDKPVALMLMGILGHVEDDAEAKRIVDTLLAAFPSGSYFAMYDGSDIDPDVREAARIWNISANPKYHLRSPERFAALFDGLELVEPGVTSVTRWRPDPEGKDAAEISQYCAVGRKP</sequence>
<dbReference type="PIRSF" id="PIRSF017393">
    <property type="entry name" value="MTase_SAV2177"/>
    <property type="match status" value="1"/>
</dbReference>
<dbReference type="EMBL" id="BOMS01000091">
    <property type="protein sequence ID" value="GIE69703.1"/>
    <property type="molecule type" value="Genomic_DNA"/>
</dbReference>
<evidence type="ECO:0008006" key="3">
    <source>
        <dbReference type="Google" id="ProtNLM"/>
    </source>
</evidence>
<dbReference type="InterPro" id="IPR029063">
    <property type="entry name" value="SAM-dependent_MTases_sf"/>
</dbReference>
<accession>A0ABQ4BGB1</accession>
<reference evidence="1 2" key="1">
    <citation type="submission" date="2021-01" db="EMBL/GenBank/DDBJ databases">
        <title>Whole genome shotgun sequence of Actinoplanes palleronii NBRC 14916.</title>
        <authorList>
            <person name="Komaki H."/>
            <person name="Tamura T."/>
        </authorList>
    </citation>
    <scope>NUCLEOTIDE SEQUENCE [LARGE SCALE GENOMIC DNA]</scope>
    <source>
        <strain evidence="1 2">NBRC 14916</strain>
    </source>
</reference>
<dbReference type="Pfam" id="PF04672">
    <property type="entry name" value="Methyltransf_19"/>
    <property type="match status" value="1"/>
</dbReference>
<gene>
    <name evidence="1" type="ORF">Apa02nite_058110</name>
</gene>
<organism evidence="1 2">
    <name type="scientific">Actinoplanes palleronii</name>
    <dbReference type="NCBI Taxonomy" id="113570"/>
    <lineage>
        <taxon>Bacteria</taxon>
        <taxon>Bacillati</taxon>
        <taxon>Actinomycetota</taxon>
        <taxon>Actinomycetes</taxon>
        <taxon>Micromonosporales</taxon>
        <taxon>Micromonosporaceae</taxon>
        <taxon>Actinoplanes</taxon>
    </lineage>
</organism>
<comment type="caution">
    <text evidence="1">The sequence shown here is derived from an EMBL/GenBank/DDBJ whole genome shotgun (WGS) entry which is preliminary data.</text>
</comment>
<name>A0ABQ4BGB1_9ACTN</name>
<dbReference type="Gene3D" id="3.40.50.150">
    <property type="entry name" value="Vaccinia Virus protein VP39"/>
    <property type="match status" value="1"/>
</dbReference>
<dbReference type="InterPro" id="IPR006764">
    <property type="entry name" value="SAM_dep_MeTrfase_SAV2177_type"/>
</dbReference>